<organism evidence="1 2">
    <name type="scientific">Synechococcus phage S-H9-1</name>
    <dbReference type="NCBI Taxonomy" id="2783674"/>
    <lineage>
        <taxon>Viruses</taxon>
        <taxon>Duplodnaviria</taxon>
        <taxon>Heunggongvirae</taxon>
        <taxon>Uroviricota</taxon>
        <taxon>Caudoviricetes</taxon>
        <taxon>Pantevenvirales</taxon>
        <taxon>Kyanoviridae</taxon>
        <taxon>Scyllavirus</taxon>
        <taxon>Scyllavirus aitchnine</taxon>
    </lineage>
</organism>
<dbReference type="GeneID" id="77945831"/>
<dbReference type="EMBL" id="MW117966">
    <property type="protein sequence ID" value="QPB08232.1"/>
    <property type="molecule type" value="Genomic_DNA"/>
</dbReference>
<protein>
    <submittedName>
        <fullName evidence="1">Endonuclease VII</fullName>
    </submittedName>
</protein>
<dbReference type="GO" id="GO:0004519">
    <property type="term" value="F:endonuclease activity"/>
    <property type="evidence" value="ECO:0007669"/>
    <property type="project" value="UniProtKB-KW"/>
</dbReference>
<dbReference type="KEGG" id="vg:77945831"/>
<keyword evidence="2" id="KW-1185">Reference proteome</keyword>
<accession>A0A873WH05</accession>
<name>A0A873WH05_9CAUD</name>
<dbReference type="RefSeq" id="YP_010669648.1">
    <property type="nucleotide sequence ID" value="NC_070961.1"/>
</dbReference>
<reference evidence="1" key="1">
    <citation type="submission" date="2020-10" db="EMBL/GenBank/DDBJ databases">
        <title>The Isolation and Genome Sequence of a Novel Cyanophage S-H9-1 from the Yellow Sea, China.</title>
        <authorList>
            <person name="Jiang T."/>
        </authorList>
    </citation>
    <scope>NUCLEOTIDE SEQUENCE</scope>
</reference>
<keyword evidence="1" id="KW-0378">Hydrolase</keyword>
<sequence>MDIGDQFSLEHLLFKERVCRSCGEKKDLISEFYLTRKNKKGHPSAYAYECKECTVRRVLDSRKKRDPFSDWGYPDW</sequence>
<keyword evidence="1" id="KW-0540">Nuclease</keyword>
<dbReference type="Proteomes" id="UP000663288">
    <property type="component" value="Segment"/>
</dbReference>
<keyword evidence="1" id="KW-0255">Endonuclease</keyword>
<evidence type="ECO:0000313" key="2">
    <source>
        <dbReference type="Proteomes" id="UP000663288"/>
    </source>
</evidence>
<evidence type="ECO:0000313" key="1">
    <source>
        <dbReference type="EMBL" id="QPB08232.1"/>
    </source>
</evidence>
<proteinExistence type="predicted"/>